<reference evidence="2" key="1">
    <citation type="journal article" date="2012" name="Science">
        <title>The Paleozoic origin of enzymatic lignin decomposition reconstructed from 31 fungal genomes.</title>
        <authorList>
            <person name="Floudas D."/>
            <person name="Binder M."/>
            <person name="Riley R."/>
            <person name="Barry K."/>
            <person name="Blanchette R.A."/>
            <person name="Henrissat B."/>
            <person name="Martinez A.T."/>
            <person name="Otillar R."/>
            <person name="Spatafora J.W."/>
            <person name="Yadav J.S."/>
            <person name="Aerts A."/>
            <person name="Benoit I."/>
            <person name="Boyd A."/>
            <person name="Carlson A."/>
            <person name="Copeland A."/>
            <person name="Coutinho P.M."/>
            <person name="de Vries R.P."/>
            <person name="Ferreira P."/>
            <person name="Findley K."/>
            <person name="Foster B."/>
            <person name="Gaskell J."/>
            <person name="Glotzer D."/>
            <person name="Gorecki P."/>
            <person name="Heitman J."/>
            <person name="Hesse C."/>
            <person name="Hori C."/>
            <person name="Igarashi K."/>
            <person name="Jurgens J.A."/>
            <person name="Kallen N."/>
            <person name="Kersten P."/>
            <person name="Kohler A."/>
            <person name="Kuees U."/>
            <person name="Kumar T.K.A."/>
            <person name="Kuo A."/>
            <person name="LaButti K."/>
            <person name="Larrondo L.F."/>
            <person name="Lindquist E."/>
            <person name="Ling A."/>
            <person name="Lombard V."/>
            <person name="Lucas S."/>
            <person name="Lundell T."/>
            <person name="Martin R."/>
            <person name="McLaughlin D.J."/>
            <person name="Morgenstern I."/>
            <person name="Morin E."/>
            <person name="Murat C."/>
            <person name="Nagy L.G."/>
            <person name="Nolan M."/>
            <person name="Ohm R.A."/>
            <person name="Patyshakuliyeva A."/>
            <person name="Rokas A."/>
            <person name="Ruiz-Duenas F.J."/>
            <person name="Sabat G."/>
            <person name="Salamov A."/>
            <person name="Samejima M."/>
            <person name="Schmutz J."/>
            <person name="Slot J.C."/>
            <person name="St John F."/>
            <person name="Stenlid J."/>
            <person name="Sun H."/>
            <person name="Sun S."/>
            <person name="Syed K."/>
            <person name="Tsang A."/>
            <person name="Wiebenga A."/>
            <person name="Young D."/>
            <person name="Pisabarro A."/>
            <person name="Eastwood D.C."/>
            <person name="Martin F."/>
            <person name="Cullen D."/>
            <person name="Grigoriev I.V."/>
            <person name="Hibbett D.S."/>
        </authorList>
    </citation>
    <scope>NUCLEOTIDE SEQUENCE [LARGE SCALE GENOMIC DNA]</scope>
    <source>
        <strain evidence="2">RWD-64-598 SS2</strain>
    </source>
</reference>
<dbReference type="KEGG" id="cput:CONPUDRAFT_154150"/>
<name>A0A5M3MR32_CONPW</name>
<protein>
    <submittedName>
        <fullName evidence="1">Uncharacterized protein</fullName>
    </submittedName>
</protein>
<dbReference type="Proteomes" id="UP000053558">
    <property type="component" value="Unassembled WGS sequence"/>
</dbReference>
<dbReference type="EMBL" id="JH711578">
    <property type="protein sequence ID" value="EIW81619.1"/>
    <property type="molecule type" value="Genomic_DNA"/>
</dbReference>
<proteinExistence type="predicted"/>
<gene>
    <name evidence="1" type="ORF">CONPUDRAFT_154150</name>
</gene>
<sequence length="235" mass="26584">MEPMSRCNEELDALVEKIFMQNNKVKHSAAFTKNELNKTKERVQDYMAIQAKVVMHRHSNDFRRRTDEPDPPVVFPTNGHVDPSAVLDEDGEDGGPNVAFALWTLDGCLEAAEHLLFLARRFVRGNPYQFGRMLIVLYDLSGIKSCKGEGDISILVGAIRHLEGLHAKVHRVQNAVRQLRGETSVEYDNVDDIGCFVTKHLAIAEDVLNHVRGGSVDMLESLMFELFLWQKEKVP</sequence>
<dbReference type="GeneID" id="19203225"/>
<evidence type="ECO:0000313" key="1">
    <source>
        <dbReference type="EMBL" id="EIW81619.1"/>
    </source>
</evidence>
<evidence type="ECO:0000313" key="2">
    <source>
        <dbReference type="Proteomes" id="UP000053558"/>
    </source>
</evidence>
<organism evidence="1 2">
    <name type="scientific">Coniophora puteana (strain RWD-64-598)</name>
    <name type="common">Brown rot fungus</name>
    <dbReference type="NCBI Taxonomy" id="741705"/>
    <lineage>
        <taxon>Eukaryota</taxon>
        <taxon>Fungi</taxon>
        <taxon>Dikarya</taxon>
        <taxon>Basidiomycota</taxon>
        <taxon>Agaricomycotina</taxon>
        <taxon>Agaricomycetes</taxon>
        <taxon>Agaricomycetidae</taxon>
        <taxon>Boletales</taxon>
        <taxon>Coniophorineae</taxon>
        <taxon>Coniophoraceae</taxon>
        <taxon>Coniophora</taxon>
    </lineage>
</organism>
<accession>A0A5M3MR32</accession>
<dbReference type="RefSeq" id="XP_007768921.1">
    <property type="nucleotide sequence ID" value="XM_007770731.1"/>
</dbReference>
<dbReference type="AlphaFoldDB" id="A0A5M3MR32"/>
<comment type="caution">
    <text evidence="1">The sequence shown here is derived from an EMBL/GenBank/DDBJ whole genome shotgun (WGS) entry which is preliminary data.</text>
</comment>
<keyword evidence="2" id="KW-1185">Reference proteome</keyword>